<protein>
    <recommendedName>
        <fullName evidence="2">DUF7730 domain-containing protein</fullName>
    </recommendedName>
</protein>
<evidence type="ECO:0000313" key="4">
    <source>
        <dbReference type="Proteomes" id="UP001321760"/>
    </source>
</evidence>
<keyword evidence="4" id="KW-1185">Reference proteome</keyword>
<dbReference type="PANTHER" id="PTHR42085:SF4">
    <property type="entry name" value="F-BOX DOMAIN-CONTAINING PROTEIN"/>
    <property type="match status" value="1"/>
</dbReference>
<dbReference type="Proteomes" id="UP001321760">
    <property type="component" value="Unassembled WGS sequence"/>
</dbReference>
<gene>
    <name evidence="3" type="ORF">QBC34DRAFT_435789</name>
</gene>
<evidence type="ECO:0000313" key="3">
    <source>
        <dbReference type="EMBL" id="KAK4452470.1"/>
    </source>
</evidence>
<dbReference type="PANTHER" id="PTHR42085">
    <property type="entry name" value="F-BOX DOMAIN-CONTAINING PROTEIN"/>
    <property type="match status" value="1"/>
</dbReference>
<name>A0AAV9GVU9_9PEZI</name>
<dbReference type="EMBL" id="MU865924">
    <property type="protein sequence ID" value="KAK4452470.1"/>
    <property type="molecule type" value="Genomic_DNA"/>
</dbReference>
<evidence type="ECO:0000256" key="1">
    <source>
        <dbReference type="SAM" id="MobiDB-lite"/>
    </source>
</evidence>
<dbReference type="InterPro" id="IPR038883">
    <property type="entry name" value="AN11006-like"/>
</dbReference>
<dbReference type="InterPro" id="IPR056632">
    <property type="entry name" value="DUF7730"/>
</dbReference>
<evidence type="ECO:0000259" key="2">
    <source>
        <dbReference type="Pfam" id="PF24864"/>
    </source>
</evidence>
<feature type="region of interest" description="Disordered" evidence="1">
    <location>
        <begin position="63"/>
        <end position="89"/>
    </location>
</feature>
<dbReference type="AlphaFoldDB" id="A0AAV9GVU9"/>
<sequence>MSLTISLHQPPPTLLLLPPELRLQIYTHLLTLPPPLPSLPPSNIPASRLLCFEFLLRSLPYPTSPHPPLPEPRRPSCCSANKTPDNNDDNDGKLHINILSVCRKIYTEAAPVLYGYNAFFADEVLLTALPRLRPWFAPVTVGGVGGRVKRWHLRLRLDSPSPWPIEKVTQAFSGVEELVVHLWQATFLGGVGAETLRLFEDVRGVRRVEIRDAPPGFERYTAWLERRMGMPLGEEGEEYACEDVAERKRLDGWAAVGFSET</sequence>
<dbReference type="Pfam" id="PF24864">
    <property type="entry name" value="DUF7730"/>
    <property type="match status" value="1"/>
</dbReference>
<organism evidence="3 4">
    <name type="scientific">Podospora aff. communis PSN243</name>
    <dbReference type="NCBI Taxonomy" id="3040156"/>
    <lineage>
        <taxon>Eukaryota</taxon>
        <taxon>Fungi</taxon>
        <taxon>Dikarya</taxon>
        <taxon>Ascomycota</taxon>
        <taxon>Pezizomycotina</taxon>
        <taxon>Sordariomycetes</taxon>
        <taxon>Sordariomycetidae</taxon>
        <taxon>Sordariales</taxon>
        <taxon>Podosporaceae</taxon>
        <taxon>Podospora</taxon>
    </lineage>
</organism>
<reference evidence="3" key="1">
    <citation type="journal article" date="2023" name="Mol. Phylogenet. Evol.">
        <title>Genome-scale phylogeny and comparative genomics of the fungal order Sordariales.</title>
        <authorList>
            <person name="Hensen N."/>
            <person name="Bonometti L."/>
            <person name="Westerberg I."/>
            <person name="Brannstrom I.O."/>
            <person name="Guillou S."/>
            <person name="Cros-Aarteil S."/>
            <person name="Calhoun S."/>
            <person name="Haridas S."/>
            <person name="Kuo A."/>
            <person name="Mondo S."/>
            <person name="Pangilinan J."/>
            <person name="Riley R."/>
            <person name="LaButti K."/>
            <person name="Andreopoulos B."/>
            <person name="Lipzen A."/>
            <person name="Chen C."/>
            <person name="Yan M."/>
            <person name="Daum C."/>
            <person name="Ng V."/>
            <person name="Clum A."/>
            <person name="Steindorff A."/>
            <person name="Ohm R.A."/>
            <person name="Martin F."/>
            <person name="Silar P."/>
            <person name="Natvig D.O."/>
            <person name="Lalanne C."/>
            <person name="Gautier V."/>
            <person name="Ament-Velasquez S.L."/>
            <person name="Kruys A."/>
            <person name="Hutchinson M.I."/>
            <person name="Powell A.J."/>
            <person name="Barry K."/>
            <person name="Miller A.N."/>
            <person name="Grigoriev I.V."/>
            <person name="Debuchy R."/>
            <person name="Gladieux P."/>
            <person name="Hiltunen Thoren M."/>
            <person name="Johannesson H."/>
        </authorList>
    </citation>
    <scope>NUCLEOTIDE SEQUENCE</scope>
    <source>
        <strain evidence="3">PSN243</strain>
    </source>
</reference>
<accession>A0AAV9GVU9</accession>
<reference evidence="3" key="2">
    <citation type="submission" date="2023-05" db="EMBL/GenBank/DDBJ databases">
        <authorList>
            <consortium name="Lawrence Berkeley National Laboratory"/>
            <person name="Steindorff A."/>
            <person name="Hensen N."/>
            <person name="Bonometti L."/>
            <person name="Westerberg I."/>
            <person name="Brannstrom I.O."/>
            <person name="Guillou S."/>
            <person name="Cros-Aarteil S."/>
            <person name="Calhoun S."/>
            <person name="Haridas S."/>
            <person name="Kuo A."/>
            <person name="Mondo S."/>
            <person name="Pangilinan J."/>
            <person name="Riley R."/>
            <person name="Labutti K."/>
            <person name="Andreopoulos B."/>
            <person name="Lipzen A."/>
            <person name="Chen C."/>
            <person name="Yanf M."/>
            <person name="Daum C."/>
            <person name="Ng V."/>
            <person name="Clum A."/>
            <person name="Ohm R."/>
            <person name="Martin F."/>
            <person name="Silar P."/>
            <person name="Natvig D."/>
            <person name="Lalanne C."/>
            <person name="Gautier V."/>
            <person name="Ament-Velasquez S.L."/>
            <person name="Kruys A."/>
            <person name="Hutchinson M.I."/>
            <person name="Powell A.J."/>
            <person name="Barry K."/>
            <person name="Miller A.N."/>
            <person name="Grigoriev I.V."/>
            <person name="Debuchy R."/>
            <person name="Gladieux P."/>
            <person name="Thoren M.H."/>
            <person name="Johannesson H."/>
        </authorList>
    </citation>
    <scope>NUCLEOTIDE SEQUENCE</scope>
    <source>
        <strain evidence="3">PSN243</strain>
    </source>
</reference>
<feature type="domain" description="DUF7730" evidence="2">
    <location>
        <begin position="14"/>
        <end position="123"/>
    </location>
</feature>
<proteinExistence type="predicted"/>
<comment type="caution">
    <text evidence="3">The sequence shown here is derived from an EMBL/GenBank/DDBJ whole genome shotgun (WGS) entry which is preliminary data.</text>
</comment>